<dbReference type="AlphaFoldDB" id="A0A5J4KDG1"/>
<keyword evidence="3" id="KW-1185">Reference proteome</keyword>
<name>A0A5J4KDG1_9CHLR</name>
<reference evidence="2 3" key="1">
    <citation type="journal article" date="2019" name="Int. J. Syst. Evol. Microbiol.">
        <title>Thermogemmatispora aurantia sp. nov. and Thermogemmatispora argillosa sp. nov., within the class Ktedonobacteria, and emended description of the genus Thermogemmatispora.</title>
        <authorList>
            <person name="Zheng Y."/>
            <person name="Wang C.M."/>
            <person name="Sakai Y."/>
            <person name="Abe K."/>
            <person name="Yokota A."/>
            <person name="Yabe S."/>
        </authorList>
    </citation>
    <scope>NUCLEOTIDE SEQUENCE [LARGE SCALE GENOMIC DNA]</scope>
    <source>
        <strain evidence="2 3">A1-2</strain>
    </source>
</reference>
<feature type="region of interest" description="Disordered" evidence="1">
    <location>
        <begin position="1"/>
        <end position="22"/>
    </location>
</feature>
<comment type="caution">
    <text evidence="2">The sequence shown here is derived from an EMBL/GenBank/DDBJ whole genome shotgun (WGS) entry which is preliminary data.</text>
</comment>
<sequence>MGYNSDAGLASKRSNKPGARRGTCRFLGSVKHSVFSTVLYLMALLGEPFQAERAAIDRWLADPENLIWVIPAEGSGERIRPRRSREMLRS</sequence>
<evidence type="ECO:0000256" key="1">
    <source>
        <dbReference type="SAM" id="MobiDB-lite"/>
    </source>
</evidence>
<accession>A0A5J4KDG1</accession>
<organism evidence="2 3">
    <name type="scientific">Thermogemmatispora aurantia</name>
    <dbReference type="NCBI Taxonomy" id="2045279"/>
    <lineage>
        <taxon>Bacteria</taxon>
        <taxon>Bacillati</taxon>
        <taxon>Chloroflexota</taxon>
        <taxon>Ktedonobacteria</taxon>
        <taxon>Thermogemmatisporales</taxon>
        <taxon>Thermogemmatisporaceae</taxon>
        <taxon>Thermogemmatispora</taxon>
    </lineage>
</organism>
<evidence type="ECO:0000313" key="3">
    <source>
        <dbReference type="Proteomes" id="UP000334820"/>
    </source>
</evidence>
<protein>
    <submittedName>
        <fullName evidence="2">Uncharacterized protein</fullName>
    </submittedName>
</protein>
<dbReference type="EMBL" id="BKZV01000006">
    <property type="protein sequence ID" value="GER85002.1"/>
    <property type="molecule type" value="Genomic_DNA"/>
</dbReference>
<evidence type="ECO:0000313" key="2">
    <source>
        <dbReference type="EMBL" id="GER85002.1"/>
    </source>
</evidence>
<gene>
    <name evidence="2" type="ORF">KTAU_36380</name>
</gene>
<proteinExistence type="predicted"/>
<feature type="compositionally biased region" description="Basic residues" evidence="1">
    <location>
        <begin position="13"/>
        <end position="22"/>
    </location>
</feature>
<dbReference type="Proteomes" id="UP000334820">
    <property type="component" value="Unassembled WGS sequence"/>
</dbReference>